<dbReference type="AlphaFoldDB" id="A0AAN7MXC4"/>
<name>A0AAN7MXC4_TRANT</name>
<keyword evidence="2" id="KW-1185">Reference proteome</keyword>
<accession>A0AAN7MXC4</accession>
<gene>
    <name evidence="1" type="ORF">SAY86_000199</name>
</gene>
<evidence type="ECO:0000313" key="2">
    <source>
        <dbReference type="Proteomes" id="UP001346149"/>
    </source>
</evidence>
<proteinExistence type="predicted"/>
<organism evidence="1 2">
    <name type="scientific">Trapa natans</name>
    <name type="common">Water chestnut</name>
    <dbReference type="NCBI Taxonomy" id="22666"/>
    <lineage>
        <taxon>Eukaryota</taxon>
        <taxon>Viridiplantae</taxon>
        <taxon>Streptophyta</taxon>
        <taxon>Embryophyta</taxon>
        <taxon>Tracheophyta</taxon>
        <taxon>Spermatophyta</taxon>
        <taxon>Magnoliopsida</taxon>
        <taxon>eudicotyledons</taxon>
        <taxon>Gunneridae</taxon>
        <taxon>Pentapetalae</taxon>
        <taxon>rosids</taxon>
        <taxon>malvids</taxon>
        <taxon>Myrtales</taxon>
        <taxon>Lythraceae</taxon>
        <taxon>Trapa</taxon>
    </lineage>
</organism>
<comment type="caution">
    <text evidence="1">The sequence shown here is derived from an EMBL/GenBank/DDBJ whole genome shotgun (WGS) entry which is preliminary data.</text>
</comment>
<dbReference type="EMBL" id="JAXQNO010000002">
    <property type="protein sequence ID" value="KAK4801996.1"/>
    <property type="molecule type" value="Genomic_DNA"/>
</dbReference>
<evidence type="ECO:0000313" key="1">
    <source>
        <dbReference type="EMBL" id="KAK4801996.1"/>
    </source>
</evidence>
<protein>
    <submittedName>
        <fullName evidence="1">Uncharacterized protein</fullName>
    </submittedName>
</protein>
<sequence>MRANIVGINLNIRVSHNLLINACDKKGFQCDPWTINGKNTLGPSSIQNIIELYVRRVGIKT</sequence>
<dbReference type="Proteomes" id="UP001346149">
    <property type="component" value="Unassembled WGS sequence"/>
</dbReference>
<reference evidence="1 2" key="1">
    <citation type="journal article" date="2023" name="Hortic Res">
        <title>Pangenome of water caltrop reveals structural variations and asymmetric subgenome divergence after allopolyploidization.</title>
        <authorList>
            <person name="Zhang X."/>
            <person name="Chen Y."/>
            <person name="Wang L."/>
            <person name="Yuan Y."/>
            <person name="Fang M."/>
            <person name="Shi L."/>
            <person name="Lu R."/>
            <person name="Comes H.P."/>
            <person name="Ma Y."/>
            <person name="Chen Y."/>
            <person name="Huang G."/>
            <person name="Zhou Y."/>
            <person name="Zheng Z."/>
            <person name="Qiu Y."/>
        </authorList>
    </citation>
    <scope>NUCLEOTIDE SEQUENCE [LARGE SCALE GENOMIC DNA]</scope>
    <source>
        <strain evidence="1">F231</strain>
    </source>
</reference>